<accession>A0A4C1Y0V5</accession>
<dbReference type="EMBL" id="BGZK01001031">
    <property type="protein sequence ID" value="GBP69140.1"/>
    <property type="molecule type" value="Genomic_DNA"/>
</dbReference>
<feature type="compositionally biased region" description="Basic and acidic residues" evidence="1">
    <location>
        <begin position="48"/>
        <end position="67"/>
    </location>
</feature>
<feature type="compositionally biased region" description="Basic residues" evidence="1">
    <location>
        <begin position="68"/>
        <end position="80"/>
    </location>
</feature>
<sequence length="100" mass="11219">MEQHILPKFYLGLKGLDLAQTLHAGSCAGLGATTTAVGARGRRWRHARLERVKDEPYGRRGTTGERGSRRRRRNKARQSTKWRERAAPNKASASPARPSR</sequence>
<reference evidence="2 3" key="1">
    <citation type="journal article" date="2019" name="Commun. Biol.">
        <title>The bagworm genome reveals a unique fibroin gene that provides high tensile strength.</title>
        <authorList>
            <person name="Kono N."/>
            <person name="Nakamura H."/>
            <person name="Ohtoshi R."/>
            <person name="Tomita M."/>
            <person name="Numata K."/>
            <person name="Arakawa K."/>
        </authorList>
    </citation>
    <scope>NUCLEOTIDE SEQUENCE [LARGE SCALE GENOMIC DNA]</scope>
</reference>
<keyword evidence="3" id="KW-1185">Reference proteome</keyword>
<name>A0A4C1Y0V5_EUMVA</name>
<comment type="caution">
    <text evidence="2">The sequence shown here is derived from an EMBL/GenBank/DDBJ whole genome shotgun (WGS) entry which is preliminary data.</text>
</comment>
<evidence type="ECO:0000313" key="2">
    <source>
        <dbReference type="EMBL" id="GBP69140.1"/>
    </source>
</evidence>
<proteinExistence type="predicted"/>
<evidence type="ECO:0000256" key="1">
    <source>
        <dbReference type="SAM" id="MobiDB-lite"/>
    </source>
</evidence>
<organism evidence="2 3">
    <name type="scientific">Eumeta variegata</name>
    <name type="common">Bagworm moth</name>
    <name type="synonym">Eumeta japonica</name>
    <dbReference type="NCBI Taxonomy" id="151549"/>
    <lineage>
        <taxon>Eukaryota</taxon>
        <taxon>Metazoa</taxon>
        <taxon>Ecdysozoa</taxon>
        <taxon>Arthropoda</taxon>
        <taxon>Hexapoda</taxon>
        <taxon>Insecta</taxon>
        <taxon>Pterygota</taxon>
        <taxon>Neoptera</taxon>
        <taxon>Endopterygota</taxon>
        <taxon>Lepidoptera</taxon>
        <taxon>Glossata</taxon>
        <taxon>Ditrysia</taxon>
        <taxon>Tineoidea</taxon>
        <taxon>Psychidae</taxon>
        <taxon>Oiketicinae</taxon>
        <taxon>Eumeta</taxon>
    </lineage>
</organism>
<gene>
    <name evidence="2" type="ORF">EVAR_47415_1</name>
</gene>
<dbReference type="AlphaFoldDB" id="A0A4C1Y0V5"/>
<feature type="region of interest" description="Disordered" evidence="1">
    <location>
        <begin position="48"/>
        <end position="100"/>
    </location>
</feature>
<protein>
    <submittedName>
        <fullName evidence="2">Uncharacterized protein</fullName>
    </submittedName>
</protein>
<evidence type="ECO:0000313" key="3">
    <source>
        <dbReference type="Proteomes" id="UP000299102"/>
    </source>
</evidence>
<dbReference type="Proteomes" id="UP000299102">
    <property type="component" value="Unassembled WGS sequence"/>
</dbReference>